<protein>
    <submittedName>
        <fullName evidence="2">Uncharacterized protein</fullName>
    </submittedName>
</protein>
<dbReference type="AlphaFoldDB" id="A0A2T6BVK1"/>
<evidence type="ECO:0000256" key="1">
    <source>
        <dbReference type="SAM" id="Phobius"/>
    </source>
</evidence>
<feature type="transmembrane region" description="Helical" evidence="1">
    <location>
        <begin position="25"/>
        <end position="44"/>
    </location>
</feature>
<feature type="transmembrane region" description="Helical" evidence="1">
    <location>
        <begin position="145"/>
        <end position="162"/>
    </location>
</feature>
<name>A0A2T6BVK1_9FLAO</name>
<comment type="caution">
    <text evidence="2">The sequence shown here is derived from an EMBL/GenBank/DDBJ whole genome shotgun (WGS) entry which is preliminary data.</text>
</comment>
<feature type="transmembrane region" description="Helical" evidence="1">
    <location>
        <begin position="56"/>
        <end position="76"/>
    </location>
</feature>
<accession>A0A2T6BVK1</accession>
<keyword evidence="1" id="KW-0472">Membrane</keyword>
<dbReference type="Proteomes" id="UP000244090">
    <property type="component" value="Unassembled WGS sequence"/>
</dbReference>
<organism evidence="2 3">
    <name type="scientific">Kordia periserrulae</name>
    <dbReference type="NCBI Taxonomy" id="701523"/>
    <lineage>
        <taxon>Bacteria</taxon>
        <taxon>Pseudomonadati</taxon>
        <taxon>Bacteroidota</taxon>
        <taxon>Flavobacteriia</taxon>
        <taxon>Flavobacteriales</taxon>
        <taxon>Flavobacteriaceae</taxon>
        <taxon>Kordia</taxon>
    </lineage>
</organism>
<proteinExistence type="predicted"/>
<keyword evidence="3" id="KW-1185">Reference proteome</keyword>
<keyword evidence="1" id="KW-0812">Transmembrane</keyword>
<evidence type="ECO:0000313" key="3">
    <source>
        <dbReference type="Proteomes" id="UP000244090"/>
    </source>
</evidence>
<feature type="transmembrane region" description="Helical" evidence="1">
    <location>
        <begin position="118"/>
        <end position="139"/>
    </location>
</feature>
<gene>
    <name evidence="2" type="ORF">C8N46_107111</name>
</gene>
<reference evidence="2 3" key="1">
    <citation type="submission" date="2018-04" db="EMBL/GenBank/DDBJ databases">
        <title>Genomic Encyclopedia of Archaeal and Bacterial Type Strains, Phase II (KMG-II): from individual species to whole genera.</title>
        <authorList>
            <person name="Goeker M."/>
        </authorList>
    </citation>
    <scope>NUCLEOTIDE SEQUENCE [LARGE SCALE GENOMIC DNA]</scope>
    <source>
        <strain evidence="2 3">DSM 25731</strain>
    </source>
</reference>
<keyword evidence="1" id="KW-1133">Transmembrane helix</keyword>
<dbReference type="RefSeq" id="WP_245896877.1">
    <property type="nucleotide sequence ID" value="NZ_QBKT01000007.1"/>
</dbReference>
<sequence length="208" mass="23487">MIINSESKINIPTIKPTKTYLQGKSVFVVSLMVIVITALTVYFSGVHYNRSITTNFYISLGIIAVALFVFLSYGLYKGIEIEDDYPTLKGFDFKKSIKEKFSSGDFVSGAGDVSGDGISGIIFSLVLWIVFSIVLTFLLIVLQTVVWFSILLILAMLYWVFFRAMRLVFSKGAETIRNVQKSIIYAFVYTTLYIGWLFGIVYLTTLFK</sequence>
<evidence type="ECO:0000313" key="2">
    <source>
        <dbReference type="EMBL" id="PTX60105.1"/>
    </source>
</evidence>
<feature type="transmembrane region" description="Helical" evidence="1">
    <location>
        <begin position="183"/>
        <end position="203"/>
    </location>
</feature>
<dbReference type="EMBL" id="QBKT01000007">
    <property type="protein sequence ID" value="PTX60105.1"/>
    <property type="molecule type" value="Genomic_DNA"/>
</dbReference>